<reference evidence="1 2" key="1">
    <citation type="journal article" date="2020" name="Cell">
        <title>Large-Scale Comparative Analyses of Tick Genomes Elucidate Their Genetic Diversity and Vector Capacities.</title>
        <authorList>
            <consortium name="Tick Genome and Microbiome Consortium (TIGMIC)"/>
            <person name="Jia N."/>
            <person name="Wang J."/>
            <person name="Shi W."/>
            <person name="Du L."/>
            <person name="Sun Y."/>
            <person name="Zhan W."/>
            <person name="Jiang J.F."/>
            <person name="Wang Q."/>
            <person name="Zhang B."/>
            <person name="Ji P."/>
            <person name="Bell-Sakyi L."/>
            <person name="Cui X.M."/>
            <person name="Yuan T.T."/>
            <person name="Jiang B.G."/>
            <person name="Yang W.F."/>
            <person name="Lam T.T."/>
            <person name="Chang Q.C."/>
            <person name="Ding S.J."/>
            <person name="Wang X.J."/>
            <person name="Zhu J.G."/>
            <person name="Ruan X.D."/>
            <person name="Zhao L."/>
            <person name="Wei J.T."/>
            <person name="Ye R.Z."/>
            <person name="Que T.C."/>
            <person name="Du C.H."/>
            <person name="Zhou Y.H."/>
            <person name="Cheng J.X."/>
            <person name="Dai P.F."/>
            <person name="Guo W.B."/>
            <person name="Han X.H."/>
            <person name="Huang E.J."/>
            <person name="Li L.F."/>
            <person name="Wei W."/>
            <person name="Gao Y.C."/>
            <person name="Liu J.Z."/>
            <person name="Shao H.Z."/>
            <person name="Wang X."/>
            <person name="Wang C.C."/>
            <person name="Yang T.C."/>
            <person name="Huo Q.B."/>
            <person name="Li W."/>
            <person name="Chen H.Y."/>
            <person name="Chen S.E."/>
            <person name="Zhou L.G."/>
            <person name="Ni X.B."/>
            <person name="Tian J.H."/>
            <person name="Sheng Y."/>
            <person name="Liu T."/>
            <person name="Pan Y.S."/>
            <person name="Xia L.Y."/>
            <person name="Li J."/>
            <person name="Zhao F."/>
            <person name="Cao W.C."/>
        </authorList>
    </citation>
    <scope>NUCLEOTIDE SEQUENCE [LARGE SCALE GENOMIC DNA]</scope>
    <source>
        <strain evidence="1">Iper-2018</strain>
    </source>
</reference>
<feature type="non-terminal residue" evidence="1">
    <location>
        <position position="1"/>
    </location>
</feature>
<gene>
    <name evidence="1" type="ORF">HPB47_020170</name>
</gene>
<comment type="caution">
    <text evidence="1">The sequence shown here is derived from an EMBL/GenBank/DDBJ whole genome shotgun (WGS) entry which is preliminary data.</text>
</comment>
<organism evidence="1 2">
    <name type="scientific">Ixodes persulcatus</name>
    <name type="common">Taiga tick</name>
    <dbReference type="NCBI Taxonomy" id="34615"/>
    <lineage>
        <taxon>Eukaryota</taxon>
        <taxon>Metazoa</taxon>
        <taxon>Ecdysozoa</taxon>
        <taxon>Arthropoda</taxon>
        <taxon>Chelicerata</taxon>
        <taxon>Arachnida</taxon>
        <taxon>Acari</taxon>
        <taxon>Parasitiformes</taxon>
        <taxon>Ixodida</taxon>
        <taxon>Ixodoidea</taxon>
        <taxon>Ixodidae</taxon>
        <taxon>Ixodinae</taxon>
        <taxon>Ixodes</taxon>
    </lineage>
</organism>
<sequence length="916" mass="100774">RLRSLLQSAKASSGSVHRACESTRSNCSEEGSASSPPSLEKPPQPPGSREPPSGRAGDGLAPLDYSDFMKQYVSDEEDLDPTEEENKWSLKFSARGDHQDLIALNARRGAEDVRCRDLQSFSDVPSDLEPYTQFEADIDFKTVFEPSHWSSLVAGRTVRALCHGSALPRLVSSLDQIPFQDALRARLCSLGFRGPSCIQSVAWPAVLSGRTVVAVGSPHSGKTLSYLLPLVSRLTSESDYRHLPVSSGPLVLVLSSTWKGAQRIYDQFKLLMQDSKIPKCGVLYAGGSEAGKEVQLVNGVEVLIATPLCLLRVMHKYDHLVVRQVLQEYSEALCKRASRCLLNQVVVCTSRWTKGMDSLLRLLRAQHSPVVLFSSFAEAAVYARVPTFVRYVDPKARDAALLELLEGSRGRKAVVCTSSHESALKVHRLLQSESVFALLLHDGLPMVSVRGVANEWAAPHKDTCAPVLVAQDNILSWAGIRDAAVLVHYDVPELSRFNFGFRFSCLAERMRSFDAKGDSDPRDSPLAHLILTRDNAHLSVQLAEFLTRVGAKVPPAFEQLANQELQRRACNPERPLCAHLKSFGRCLAPPTTSGTACRDRHGVVAALDCPRDWRHLPASGEVRIFVTKMVDATHFYAWVLEHWDPTADLTAGKGGAAVVHTEFQEAMLEMNAYFAVPGGDRHVGLGENESPAVGGVYAVEVDADQFHRVQVVSIVPESGGAGCSPPRAEVFHMDHGGSSRVALRRLLRLPERLARLPPFAVEVFCCRVQPQDRDLEWTFQAECTSHSLVTEKELVGKVVLCLGNTLWLDPLVKRTHLDQIGVTVNERHVRSCLISQGMACDNPDHVTQLRKLAADAGLDLPPIAPARKPRAGGTYNNGAGGPRYAFLEPDCYTKVYLWKVVSPDLFYVQIAKFAEW</sequence>
<protein>
    <submittedName>
        <fullName evidence="1">Uncharacterized protein</fullName>
    </submittedName>
</protein>
<proteinExistence type="predicted"/>
<dbReference type="EMBL" id="JABSTQ010009079">
    <property type="protein sequence ID" value="KAG0433172.1"/>
    <property type="molecule type" value="Genomic_DNA"/>
</dbReference>
<evidence type="ECO:0000313" key="2">
    <source>
        <dbReference type="Proteomes" id="UP000805193"/>
    </source>
</evidence>
<accession>A0AC60QG27</accession>
<dbReference type="Proteomes" id="UP000805193">
    <property type="component" value="Unassembled WGS sequence"/>
</dbReference>
<evidence type="ECO:0000313" key="1">
    <source>
        <dbReference type="EMBL" id="KAG0433172.1"/>
    </source>
</evidence>
<keyword evidence="2" id="KW-1185">Reference proteome</keyword>
<name>A0AC60QG27_IXOPE</name>